<evidence type="ECO:0000256" key="4">
    <source>
        <dbReference type="ARBA" id="ARBA00022989"/>
    </source>
</evidence>
<dbReference type="OrthoDB" id="423217at2759"/>
<keyword evidence="3 8" id="KW-0812">Transmembrane</keyword>
<gene>
    <name evidence="10" type="ORF">SNEC2469_LOCUS31343</name>
</gene>
<feature type="transmembrane region" description="Helical" evidence="8">
    <location>
        <begin position="620"/>
        <end position="640"/>
    </location>
</feature>
<evidence type="ECO:0000256" key="8">
    <source>
        <dbReference type="SAM" id="Phobius"/>
    </source>
</evidence>
<dbReference type="PANTHER" id="PTHR10877">
    <property type="entry name" value="POLYCYSTIN FAMILY MEMBER"/>
    <property type="match status" value="1"/>
</dbReference>
<comment type="caution">
    <text evidence="10">The sequence shown here is derived from an EMBL/GenBank/DDBJ whole genome shotgun (WGS) entry which is preliminary data.</text>
</comment>
<evidence type="ECO:0000256" key="5">
    <source>
        <dbReference type="ARBA" id="ARBA00023136"/>
    </source>
</evidence>
<name>A0A813BRV8_9DINO</name>
<dbReference type="GO" id="GO:0016020">
    <property type="term" value="C:membrane"/>
    <property type="evidence" value="ECO:0007669"/>
    <property type="project" value="UniProtKB-SubCell"/>
</dbReference>
<keyword evidence="6" id="KW-0175">Coiled coil</keyword>
<evidence type="ECO:0000256" key="2">
    <source>
        <dbReference type="ARBA" id="ARBA00007200"/>
    </source>
</evidence>
<evidence type="ECO:0000259" key="9">
    <source>
        <dbReference type="Pfam" id="PF20519"/>
    </source>
</evidence>
<feature type="transmembrane region" description="Helical" evidence="8">
    <location>
        <begin position="666"/>
        <end position="686"/>
    </location>
</feature>
<dbReference type="EMBL" id="CAJNJA010075585">
    <property type="protein sequence ID" value="CAE7915212.1"/>
    <property type="molecule type" value="Genomic_DNA"/>
</dbReference>
<dbReference type="AlphaFoldDB" id="A0A813BRV8"/>
<feature type="domain" description="Polycystin" evidence="9">
    <location>
        <begin position="362"/>
        <end position="564"/>
    </location>
</feature>
<dbReference type="Proteomes" id="UP000601435">
    <property type="component" value="Unassembled WGS sequence"/>
</dbReference>
<dbReference type="InterPro" id="IPR046791">
    <property type="entry name" value="Polycystin_dom"/>
</dbReference>
<keyword evidence="4 8" id="KW-1133">Transmembrane helix</keyword>
<evidence type="ECO:0000256" key="7">
    <source>
        <dbReference type="SAM" id="MobiDB-lite"/>
    </source>
</evidence>
<dbReference type="InterPro" id="IPR051223">
    <property type="entry name" value="Polycystin"/>
</dbReference>
<evidence type="ECO:0000256" key="3">
    <source>
        <dbReference type="ARBA" id="ARBA00022692"/>
    </source>
</evidence>
<keyword evidence="11" id="KW-1185">Reference proteome</keyword>
<dbReference type="Pfam" id="PF20519">
    <property type="entry name" value="Polycystin_dom"/>
    <property type="match status" value="1"/>
</dbReference>
<evidence type="ECO:0000256" key="6">
    <source>
        <dbReference type="SAM" id="Coils"/>
    </source>
</evidence>
<reference evidence="10" key="1">
    <citation type="submission" date="2021-02" db="EMBL/GenBank/DDBJ databases">
        <authorList>
            <person name="Dougan E. K."/>
            <person name="Rhodes N."/>
            <person name="Thang M."/>
            <person name="Chan C."/>
        </authorList>
    </citation>
    <scope>NUCLEOTIDE SEQUENCE</scope>
</reference>
<proteinExistence type="inferred from homology"/>
<evidence type="ECO:0000313" key="10">
    <source>
        <dbReference type="EMBL" id="CAE7915212.1"/>
    </source>
</evidence>
<organism evidence="10 11">
    <name type="scientific">Symbiodinium necroappetens</name>
    <dbReference type="NCBI Taxonomy" id="1628268"/>
    <lineage>
        <taxon>Eukaryota</taxon>
        <taxon>Sar</taxon>
        <taxon>Alveolata</taxon>
        <taxon>Dinophyceae</taxon>
        <taxon>Suessiales</taxon>
        <taxon>Symbiodiniaceae</taxon>
        <taxon>Symbiodinium</taxon>
    </lineage>
</organism>
<comment type="similarity">
    <text evidence="2">Belongs to the polycystin family.</text>
</comment>
<keyword evidence="5 8" id="KW-0472">Membrane</keyword>
<feature type="region of interest" description="Disordered" evidence="7">
    <location>
        <begin position="455"/>
        <end position="475"/>
    </location>
</feature>
<sequence length="767" mass="88650">MALQDSELEDAIHGLDLYACRQYLKQLQVEKSLRQEKLERLEEKLKATNQELSSRQVEADKRKLEFFAEQEINRRRADRRSKPDAGVLSLHGDPHDDMAQVHEQRRTSARNFIERELQTEMSKQQRIERTKFGFKEYEGARLMVFKPEEDIEEERSLRDSVLVTYAVPHAEKRKNLTYRIARDTSIKSLKDDACAYWGLSEVEFVLKTVSNAKPCDTMKVVDAFRKDEEAHFVLVQKAPKNISLLDKEYMDIIPKTGRRGQQLRQQLQEKSATTSALSGADGSLAEQMVLLPGLYQFMTQRDKDVKQHLQRTKLRSLCVYLVLAILSASNVYLLRPPGEGFYCTKGILELLAGDVHSKPMADIRDTQDVWQWLDTTLVAEVLTDNSTLRQSNYLVGYLQVLQQQVAAPSAMHCRGIEEPDDNSLSCVHLKFEKTSVSRQEDPLLKNYFQHKLGQEGRSSTKPWEHHEAPFGTSGAAPKAASFERAHASGHRLEYELQHSPLSEVREAFLQDMTFLRSMGWLSSQTRAVHVSFVAYNAPHLTWIWNRFTFEFSAFGTIHATPHIQLYRPRVFDYGMETSLAFTDISRFVLMFYIFFQVFWDFRYMQRKSGVCWKHLFTTQALIDTTIVVVLLVVLSLRASYLGNDSTVGYAMSHFSTFQDAGRMAEYYSLHTTLDTVLFALCIYRFFYFLRVNRQVFILWATVHRAFQVASRQGRWVLVLWGSHNGHNATHVEDDTITKLKRTKPSVIGMYEKDIRKHSNHKAKNTNT</sequence>
<evidence type="ECO:0000313" key="11">
    <source>
        <dbReference type="Proteomes" id="UP000601435"/>
    </source>
</evidence>
<comment type="subcellular location">
    <subcellularLocation>
        <location evidence="1">Membrane</location>
        <topology evidence="1">Multi-pass membrane protein</topology>
    </subcellularLocation>
</comment>
<feature type="region of interest" description="Disordered" evidence="7">
    <location>
        <begin position="75"/>
        <end position="95"/>
    </location>
</feature>
<feature type="coiled-coil region" evidence="6">
    <location>
        <begin position="24"/>
        <end position="58"/>
    </location>
</feature>
<dbReference type="PANTHER" id="PTHR10877:SF183">
    <property type="entry name" value="AT14535P-RELATED"/>
    <property type="match status" value="1"/>
</dbReference>
<accession>A0A813BRV8</accession>
<feature type="transmembrane region" description="Helical" evidence="8">
    <location>
        <begin position="579"/>
        <end position="599"/>
    </location>
</feature>
<protein>
    <recommendedName>
        <fullName evidence="9">Polycystin domain-containing protein</fullName>
    </recommendedName>
</protein>
<evidence type="ECO:0000256" key="1">
    <source>
        <dbReference type="ARBA" id="ARBA00004141"/>
    </source>
</evidence>